<dbReference type="Proteomes" id="UP000013137">
    <property type="component" value="Unassembled WGS sequence"/>
</dbReference>
<sequence length="82" mass="9993">MIKILILSIFRLLFFNNFIFSQINNFDFKIYLLINILKTTNYVLLHYKILFIKICLNNFVQLVVLKIIFFKLNLSHKVNIFY</sequence>
<keyword evidence="1" id="KW-1133">Transmembrane helix</keyword>
<protein>
    <submittedName>
        <fullName evidence="2">Uncharacterized protein</fullName>
    </submittedName>
</protein>
<evidence type="ECO:0000313" key="3">
    <source>
        <dbReference type="Proteomes" id="UP000013137"/>
    </source>
</evidence>
<reference evidence="2 3" key="1">
    <citation type="journal article" date="2013" name="Genome Announc.">
        <title>Draft Genome Sequences of Mycoplasma alkalescens, Mycoplasma arginini, and Mycoplasma bovigenitalium, Three Species with Equivocal Pathogenic Status for Cattle.</title>
        <authorList>
            <person name="Manso-Silvan L."/>
            <person name="Tardy F."/>
            <person name="Baranowski E."/>
            <person name="Barre A."/>
            <person name="Blanchard A."/>
            <person name="Breton M."/>
            <person name="Couture C."/>
            <person name="Citti C."/>
            <person name="Dordet-Frisoni E."/>
            <person name="Dupuy V."/>
            <person name="Gaurivaud P."/>
            <person name="Jacob D."/>
            <person name="Lemaitre C."/>
            <person name="Nikolski M."/>
            <person name="Nouvel L.X."/>
            <person name="Poumarat F."/>
            <person name="Thebault P."/>
            <person name="Theil S."/>
            <person name="Thiaucourt F."/>
            <person name="Sirand-Pugnet P."/>
        </authorList>
    </citation>
    <scope>NUCLEOTIDE SEQUENCE [LARGE SCALE GENOMIC DNA]</scope>
    <source>
        <strain evidence="2 3">14918</strain>
    </source>
</reference>
<organism evidence="2 3">
    <name type="scientific">Metamycoplasma alkalescens 14918</name>
    <dbReference type="NCBI Taxonomy" id="1188234"/>
    <lineage>
        <taxon>Bacteria</taxon>
        <taxon>Bacillati</taxon>
        <taxon>Mycoplasmatota</taxon>
        <taxon>Mycoplasmoidales</taxon>
        <taxon>Metamycoplasmataceae</taxon>
        <taxon>Metamycoplasma</taxon>
    </lineage>
</organism>
<keyword evidence="1" id="KW-0472">Membrane</keyword>
<feature type="transmembrane region" description="Helical" evidence="1">
    <location>
        <begin position="45"/>
        <end position="69"/>
    </location>
</feature>
<keyword evidence="1" id="KW-0812">Transmembrane</keyword>
<accession>N9SRW6</accession>
<proteinExistence type="predicted"/>
<gene>
    <name evidence="2" type="ORF">MALK_0860</name>
</gene>
<evidence type="ECO:0000256" key="1">
    <source>
        <dbReference type="SAM" id="Phobius"/>
    </source>
</evidence>
<keyword evidence="3" id="KW-1185">Reference proteome</keyword>
<dbReference type="EMBL" id="AMWK01000003">
    <property type="protein sequence ID" value="ENY54190.1"/>
    <property type="molecule type" value="Genomic_DNA"/>
</dbReference>
<name>N9SRW6_9BACT</name>
<evidence type="ECO:0000313" key="2">
    <source>
        <dbReference type="EMBL" id="ENY54190.1"/>
    </source>
</evidence>
<dbReference type="AlphaFoldDB" id="N9SRW6"/>
<comment type="caution">
    <text evidence="2">The sequence shown here is derived from an EMBL/GenBank/DDBJ whole genome shotgun (WGS) entry which is preliminary data.</text>
</comment>